<keyword evidence="5 12" id="KW-0235">DNA replication</keyword>
<gene>
    <name evidence="12" type="primary">recF</name>
    <name evidence="15" type="ORF">JOD01_003480</name>
</gene>
<evidence type="ECO:0000256" key="3">
    <source>
        <dbReference type="ARBA" id="ARBA00020170"/>
    </source>
</evidence>
<dbReference type="FunFam" id="1.20.1050.90:FF:000002">
    <property type="entry name" value="DNA replication and repair protein RecF"/>
    <property type="match status" value="1"/>
</dbReference>
<dbReference type="SUPFAM" id="SSF52540">
    <property type="entry name" value="P-loop containing nucleoside triphosphate hydrolases"/>
    <property type="match status" value="1"/>
</dbReference>
<evidence type="ECO:0000256" key="13">
    <source>
        <dbReference type="RuleBase" id="RU000578"/>
    </source>
</evidence>
<evidence type="ECO:0000256" key="2">
    <source>
        <dbReference type="ARBA" id="ARBA00008016"/>
    </source>
</evidence>
<dbReference type="PANTHER" id="PTHR32182:SF0">
    <property type="entry name" value="DNA REPLICATION AND REPAIR PROTEIN RECF"/>
    <property type="match status" value="1"/>
</dbReference>
<dbReference type="Pfam" id="PF02463">
    <property type="entry name" value="SMC_N"/>
    <property type="match status" value="1"/>
</dbReference>
<dbReference type="HAMAP" id="MF_00365">
    <property type="entry name" value="RecF"/>
    <property type="match status" value="1"/>
</dbReference>
<dbReference type="InterPro" id="IPR027417">
    <property type="entry name" value="P-loop_NTPase"/>
</dbReference>
<dbReference type="PANTHER" id="PTHR32182">
    <property type="entry name" value="DNA REPLICATION AND REPAIR PROTEIN RECF"/>
    <property type="match status" value="1"/>
</dbReference>
<evidence type="ECO:0000256" key="10">
    <source>
        <dbReference type="ARBA" id="ARBA00023204"/>
    </source>
</evidence>
<evidence type="ECO:0000256" key="6">
    <source>
        <dbReference type="ARBA" id="ARBA00022741"/>
    </source>
</evidence>
<keyword evidence="6 12" id="KW-0547">Nucleotide-binding</keyword>
<keyword evidence="11 12" id="KW-0742">SOS response</keyword>
<dbReference type="GO" id="GO:0006302">
    <property type="term" value="P:double-strand break repair"/>
    <property type="evidence" value="ECO:0007669"/>
    <property type="project" value="TreeGrafter"/>
</dbReference>
<feature type="domain" description="RecF/RecN/SMC N-terminal" evidence="14">
    <location>
        <begin position="2"/>
        <end position="347"/>
    </location>
</feature>
<dbReference type="GO" id="GO:0006260">
    <property type="term" value="P:DNA replication"/>
    <property type="evidence" value="ECO:0007669"/>
    <property type="project" value="UniProtKB-UniRule"/>
</dbReference>
<dbReference type="EMBL" id="JAFBEB010000015">
    <property type="protein sequence ID" value="MBM7591828.1"/>
    <property type="molecule type" value="Genomic_DNA"/>
</dbReference>
<protein>
    <recommendedName>
        <fullName evidence="3 12">DNA replication and repair protein RecF</fullName>
    </recommendedName>
</protein>
<evidence type="ECO:0000313" key="16">
    <source>
        <dbReference type="Proteomes" id="UP000717624"/>
    </source>
</evidence>
<dbReference type="GO" id="GO:0005737">
    <property type="term" value="C:cytoplasm"/>
    <property type="evidence" value="ECO:0007669"/>
    <property type="project" value="UniProtKB-SubCell"/>
</dbReference>
<evidence type="ECO:0000256" key="4">
    <source>
        <dbReference type="ARBA" id="ARBA00022490"/>
    </source>
</evidence>
<dbReference type="GO" id="GO:0009432">
    <property type="term" value="P:SOS response"/>
    <property type="evidence" value="ECO:0007669"/>
    <property type="project" value="UniProtKB-UniRule"/>
</dbReference>
<dbReference type="PROSITE" id="PS00618">
    <property type="entry name" value="RECF_2"/>
    <property type="match status" value="1"/>
</dbReference>
<comment type="similarity">
    <text evidence="2 12 13">Belongs to the RecF family.</text>
</comment>
<dbReference type="Proteomes" id="UP000717624">
    <property type="component" value="Unassembled WGS sequence"/>
</dbReference>
<dbReference type="PROSITE" id="PS00617">
    <property type="entry name" value="RECF_1"/>
    <property type="match status" value="1"/>
</dbReference>
<comment type="subcellular location">
    <subcellularLocation>
        <location evidence="1 12 13">Cytoplasm</location>
    </subcellularLocation>
</comment>
<dbReference type="InterPro" id="IPR003395">
    <property type="entry name" value="RecF/RecN/SMC_N"/>
</dbReference>
<sequence length="375" mass="42879">MYLRELSLRHYRNYESLSLSFDGPIHLFIGNNAQGKTNVLESIYVLALAKSHRTAREKELISWNAEYATIRSDVQRRYGSVRLELQLTPKGKRAKINGIEQQKLSEYVGALNVVMFAPEDLSIVKGAPAQRRRFIDMEIGQVSPTYLYYLSNYNKVLAQRNQFLKDLASKKNHSDDMLVIWNTQLAELAVKLLQKRFEFIQKLEQWAKEIHTGITAGKESLSIHYENSSPVTVEMDISEGTQAMISAYEAMFEREKLRGSTLIGPHRDDFTLQVNGMNVQTYGSQGQQRTSALSLKLAEIELIREEVGEYPVLLLDDVLSELDEHRQTLLLETIQNKVQTFVTTTGVEGLKHQVLQQASRHYVREGNISLSERNL</sequence>
<dbReference type="Gene3D" id="3.40.50.300">
    <property type="entry name" value="P-loop containing nucleotide triphosphate hydrolases"/>
    <property type="match status" value="1"/>
</dbReference>
<evidence type="ECO:0000256" key="1">
    <source>
        <dbReference type="ARBA" id="ARBA00004496"/>
    </source>
</evidence>
<comment type="caution">
    <text evidence="15">The sequence shown here is derived from an EMBL/GenBank/DDBJ whole genome shotgun (WGS) entry which is preliminary data.</text>
</comment>
<dbReference type="InterPro" id="IPR018078">
    <property type="entry name" value="DNA-binding_RecF_CS"/>
</dbReference>
<evidence type="ECO:0000256" key="12">
    <source>
        <dbReference type="HAMAP-Rule" id="MF_00365"/>
    </source>
</evidence>
<evidence type="ECO:0000256" key="8">
    <source>
        <dbReference type="ARBA" id="ARBA00022840"/>
    </source>
</evidence>
<dbReference type="InterPro" id="IPR001238">
    <property type="entry name" value="DNA-binding_RecF"/>
</dbReference>
<reference evidence="15" key="1">
    <citation type="submission" date="2021-01" db="EMBL/GenBank/DDBJ databases">
        <title>Genomic Encyclopedia of Type Strains, Phase IV (KMG-IV): sequencing the most valuable type-strain genomes for metagenomic binning, comparative biology and taxonomic classification.</title>
        <authorList>
            <person name="Goeker M."/>
        </authorList>
    </citation>
    <scope>NUCLEOTIDE SEQUENCE</scope>
    <source>
        <strain evidence="15">DSM 25523</strain>
    </source>
</reference>
<dbReference type="GO" id="GO:0000731">
    <property type="term" value="P:DNA synthesis involved in DNA repair"/>
    <property type="evidence" value="ECO:0007669"/>
    <property type="project" value="TreeGrafter"/>
</dbReference>
<proteinExistence type="inferred from homology"/>
<feature type="binding site" evidence="12">
    <location>
        <begin position="30"/>
        <end position="37"/>
    </location>
    <ligand>
        <name>ATP</name>
        <dbReference type="ChEBI" id="CHEBI:30616"/>
    </ligand>
</feature>
<name>A0A939BTS6_9BACL</name>
<evidence type="ECO:0000313" key="15">
    <source>
        <dbReference type="EMBL" id="MBM7591828.1"/>
    </source>
</evidence>
<evidence type="ECO:0000259" key="14">
    <source>
        <dbReference type="Pfam" id="PF02463"/>
    </source>
</evidence>
<dbReference type="InterPro" id="IPR042174">
    <property type="entry name" value="RecF_2"/>
</dbReference>
<keyword evidence="9 12" id="KW-0238">DNA-binding</keyword>
<organism evidence="15 16">
    <name type="scientific">Brevibacillus fulvus</name>
    <dbReference type="NCBI Taxonomy" id="1125967"/>
    <lineage>
        <taxon>Bacteria</taxon>
        <taxon>Bacillati</taxon>
        <taxon>Bacillota</taxon>
        <taxon>Bacilli</taxon>
        <taxon>Bacillales</taxon>
        <taxon>Paenibacillaceae</taxon>
        <taxon>Brevibacillus</taxon>
    </lineage>
</organism>
<keyword evidence="10 12" id="KW-0234">DNA repair</keyword>
<dbReference type="CDD" id="cd03242">
    <property type="entry name" value="ABC_RecF"/>
    <property type="match status" value="1"/>
</dbReference>
<evidence type="ECO:0000256" key="11">
    <source>
        <dbReference type="ARBA" id="ARBA00023236"/>
    </source>
</evidence>
<keyword evidence="8 12" id="KW-0067">ATP-binding</keyword>
<dbReference type="GO" id="GO:0003697">
    <property type="term" value="F:single-stranded DNA binding"/>
    <property type="evidence" value="ECO:0007669"/>
    <property type="project" value="UniProtKB-UniRule"/>
</dbReference>
<accession>A0A939BTS6</accession>
<keyword evidence="7 12" id="KW-0227">DNA damage</keyword>
<evidence type="ECO:0000256" key="9">
    <source>
        <dbReference type="ARBA" id="ARBA00023125"/>
    </source>
</evidence>
<comment type="function">
    <text evidence="12 13">The RecF protein is involved in DNA metabolism; it is required for DNA replication and normal SOS inducibility. RecF binds preferentially to single-stranded, linear DNA. It also seems to bind ATP.</text>
</comment>
<dbReference type="NCBIfam" id="TIGR00611">
    <property type="entry name" value="recf"/>
    <property type="match status" value="1"/>
</dbReference>
<keyword evidence="16" id="KW-1185">Reference proteome</keyword>
<keyword evidence="4 12" id="KW-0963">Cytoplasm</keyword>
<dbReference type="RefSeq" id="WP_204519510.1">
    <property type="nucleotide sequence ID" value="NZ_BAABIN010000036.1"/>
</dbReference>
<dbReference type="AlphaFoldDB" id="A0A939BTS6"/>
<evidence type="ECO:0000256" key="5">
    <source>
        <dbReference type="ARBA" id="ARBA00022705"/>
    </source>
</evidence>
<dbReference type="Gene3D" id="1.20.1050.90">
    <property type="entry name" value="RecF/RecN/SMC, N-terminal domain"/>
    <property type="match status" value="1"/>
</dbReference>
<dbReference type="GO" id="GO:0005524">
    <property type="term" value="F:ATP binding"/>
    <property type="evidence" value="ECO:0007669"/>
    <property type="project" value="UniProtKB-UniRule"/>
</dbReference>
<evidence type="ECO:0000256" key="7">
    <source>
        <dbReference type="ARBA" id="ARBA00022763"/>
    </source>
</evidence>